<keyword evidence="2 6" id="KW-0812">Transmembrane</keyword>
<dbReference type="PANTHER" id="PTHR33048">
    <property type="entry name" value="PTH11-LIKE INTEGRAL MEMBRANE PROTEIN (AFU_ORTHOLOGUE AFUA_5G11245)"/>
    <property type="match status" value="1"/>
</dbReference>
<feature type="domain" description="Rhodopsin" evidence="7">
    <location>
        <begin position="31"/>
        <end position="273"/>
    </location>
</feature>
<dbReference type="Pfam" id="PF20684">
    <property type="entry name" value="Fung_rhodopsin"/>
    <property type="match status" value="1"/>
</dbReference>
<gene>
    <name evidence="8" type="ORF">N7496_012611</name>
</gene>
<dbReference type="OrthoDB" id="5329176at2759"/>
<comment type="subcellular location">
    <subcellularLocation>
        <location evidence="1">Membrane</location>
        <topology evidence="1">Multi-pass membrane protein</topology>
    </subcellularLocation>
</comment>
<dbReference type="GO" id="GO:0016020">
    <property type="term" value="C:membrane"/>
    <property type="evidence" value="ECO:0007669"/>
    <property type="project" value="UniProtKB-SubCell"/>
</dbReference>
<dbReference type="GeneID" id="81444703"/>
<protein>
    <recommendedName>
        <fullName evidence="7">Rhodopsin domain-containing protein</fullName>
    </recommendedName>
</protein>
<feature type="transmembrane region" description="Helical" evidence="6">
    <location>
        <begin position="212"/>
        <end position="236"/>
    </location>
</feature>
<evidence type="ECO:0000256" key="5">
    <source>
        <dbReference type="ARBA" id="ARBA00038359"/>
    </source>
</evidence>
<dbReference type="RefSeq" id="XP_056549422.1">
    <property type="nucleotide sequence ID" value="XM_056705524.1"/>
</dbReference>
<evidence type="ECO:0000313" key="9">
    <source>
        <dbReference type="Proteomes" id="UP001147782"/>
    </source>
</evidence>
<keyword evidence="4 6" id="KW-0472">Membrane</keyword>
<evidence type="ECO:0000256" key="3">
    <source>
        <dbReference type="ARBA" id="ARBA00022989"/>
    </source>
</evidence>
<sequence length="372" mass="41462">MGSKMPLVGPSLAIFIVSIVMMVLSIVAVSLRTFVRLYIVRAFGWDDALMLAALALFVILNACSFIGAMNGAGRTSAAFKNHEVYRTALLYWWLCQIFYTWASALAKVSIAVALLRLTVKRIHRIIIWGTIGLTLAVSFMFWLVLLLDCHPISYFWDYADPSKSGSCMSANNLVKVAYVYSCLTIICDLTLGLLPIFLVWKLQMNYRTKIAVGGILSMGAIASVAVIIRIPFLHFYADTNFLHSTYQIAIWSVVETGLGITASSLFTLRPLFRWLLDEKLSYGRNTRSQGRDYNKYALSSFNNDGLRVGNNSGNRSCNDGKVVNQVTIPPLRDFMTGNSSEEALYPEPNPITSGNYVTVSRTFVQTISERTK</sequence>
<evidence type="ECO:0000256" key="1">
    <source>
        <dbReference type="ARBA" id="ARBA00004141"/>
    </source>
</evidence>
<dbReference type="InterPro" id="IPR052337">
    <property type="entry name" value="SAT4-like"/>
</dbReference>
<name>A0A9W9RAU2_9EURO</name>
<accession>A0A9W9RAU2</accession>
<dbReference type="Proteomes" id="UP001147782">
    <property type="component" value="Unassembled WGS sequence"/>
</dbReference>
<dbReference type="InterPro" id="IPR049326">
    <property type="entry name" value="Rhodopsin_dom_fungi"/>
</dbReference>
<evidence type="ECO:0000259" key="7">
    <source>
        <dbReference type="Pfam" id="PF20684"/>
    </source>
</evidence>
<keyword evidence="9" id="KW-1185">Reference proteome</keyword>
<dbReference type="PANTHER" id="PTHR33048:SF140">
    <property type="entry name" value="ATPASE, PUTATIVE (EUROFUNG)-RELATED"/>
    <property type="match status" value="1"/>
</dbReference>
<evidence type="ECO:0000256" key="6">
    <source>
        <dbReference type="SAM" id="Phobius"/>
    </source>
</evidence>
<proteinExistence type="inferred from homology"/>
<reference evidence="8" key="2">
    <citation type="journal article" date="2023" name="IMA Fungus">
        <title>Comparative genomic study of the Penicillium genus elucidates a diverse pangenome and 15 lateral gene transfer events.</title>
        <authorList>
            <person name="Petersen C."/>
            <person name="Sorensen T."/>
            <person name="Nielsen M.R."/>
            <person name="Sondergaard T.E."/>
            <person name="Sorensen J.L."/>
            <person name="Fitzpatrick D.A."/>
            <person name="Frisvad J.C."/>
            <person name="Nielsen K.L."/>
        </authorList>
    </citation>
    <scope>NUCLEOTIDE SEQUENCE</scope>
    <source>
        <strain evidence="8">IBT 29864</strain>
    </source>
</reference>
<keyword evidence="3 6" id="KW-1133">Transmembrane helix</keyword>
<evidence type="ECO:0000256" key="2">
    <source>
        <dbReference type="ARBA" id="ARBA00022692"/>
    </source>
</evidence>
<comment type="caution">
    <text evidence="8">The sequence shown here is derived from an EMBL/GenBank/DDBJ whole genome shotgun (WGS) entry which is preliminary data.</text>
</comment>
<organism evidence="8 9">
    <name type="scientific">Penicillium cataractarum</name>
    <dbReference type="NCBI Taxonomy" id="2100454"/>
    <lineage>
        <taxon>Eukaryota</taxon>
        <taxon>Fungi</taxon>
        <taxon>Dikarya</taxon>
        <taxon>Ascomycota</taxon>
        <taxon>Pezizomycotina</taxon>
        <taxon>Eurotiomycetes</taxon>
        <taxon>Eurotiomycetidae</taxon>
        <taxon>Eurotiales</taxon>
        <taxon>Aspergillaceae</taxon>
        <taxon>Penicillium</taxon>
    </lineage>
</organism>
<reference evidence="8" key="1">
    <citation type="submission" date="2022-11" db="EMBL/GenBank/DDBJ databases">
        <authorList>
            <person name="Petersen C."/>
        </authorList>
    </citation>
    <scope>NUCLEOTIDE SEQUENCE</scope>
    <source>
        <strain evidence="8">IBT 29864</strain>
    </source>
</reference>
<evidence type="ECO:0000313" key="8">
    <source>
        <dbReference type="EMBL" id="KAJ5355399.1"/>
    </source>
</evidence>
<evidence type="ECO:0000256" key="4">
    <source>
        <dbReference type="ARBA" id="ARBA00023136"/>
    </source>
</evidence>
<feature type="transmembrane region" description="Helical" evidence="6">
    <location>
        <begin position="125"/>
        <end position="147"/>
    </location>
</feature>
<feature type="transmembrane region" description="Helical" evidence="6">
    <location>
        <begin position="178"/>
        <end position="200"/>
    </location>
</feature>
<comment type="similarity">
    <text evidence="5">Belongs to the SAT4 family.</text>
</comment>
<dbReference type="EMBL" id="JAPZBS010000010">
    <property type="protein sequence ID" value="KAJ5355399.1"/>
    <property type="molecule type" value="Genomic_DNA"/>
</dbReference>
<feature type="transmembrane region" description="Helical" evidence="6">
    <location>
        <begin position="89"/>
        <end position="113"/>
    </location>
</feature>
<dbReference type="AlphaFoldDB" id="A0A9W9RAU2"/>
<feature type="transmembrane region" description="Helical" evidence="6">
    <location>
        <begin position="47"/>
        <end position="69"/>
    </location>
</feature>
<feature type="transmembrane region" description="Helical" evidence="6">
    <location>
        <begin position="248"/>
        <end position="268"/>
    </location>
</feature>
<feature type="transmembrane region" description="Helical" evidence="6">
    <location>
        <begin position="12"/>
        <end position="35"/>
    </location>
</feature>